<organism evidence="2">
    <name type="scientific">Arundo donax</name>
    <name type="common">Giant reed</name>
    <name type="synonym">Donax arundinaceus</name>
    <dbReference type="NCBI Taxonomy" id="35708"/>
    <lineage>
        <taxon>Eukaryota</taxon>
        <taxon>Viridiplantae</taxon>
        <taxon>Streptophyta</taxon>
        <taxon>Embryophyta</taxon>
        <taxon>Tracheophyta</taxon>
        <taxon>Spermatophyta</taxon>
        <taxon>Magnoliopsida</taxon>
        <taxon>Liliopsida</taxon>
        <taxon>Poales</taxon>
        <taxon>Poaceae</taxon>
        <taxon>PACMAD clade</taxon>
        <taxon>Arundinoideae</taxon>
        <taxon>Arundineae</taxon>
        <taxon>Arundo</taxon>
    </lineage>
</organism>
<dbReference type="EMBL" id="GBRH01207898">
    <property type="protein sequence ID" value="JAD89997.1"/>
    <property type="molecule type" value="Transcribed_RNA"/>
</dbReference>
<sequence length="112" mass="11118">MFPVELCEGGGAVDDLTLELKAPNGSDPSKPFKGTAPNGSKGSGIAFLDTEVFTSEDVPELGGGINPVCGGNAASKVGFSAKRSTLPCTSGSAAVSVLVGANWKSASANRST</sequence>
<evidence type="ECO:0000313" key="2">
    <source>
        <dbReference type="EMBL" id="JAD89997.1"/>
    </source>
</evidence>
<evidence type="ECO:0000256" key="1">
    <source>
        <dbReference type="SAM" id="MobiDB-lite"/>
    </source>
</evidence>
<reference evidence="2" key="2">
    <citation type="journal article" date="2015" name="Data Brief">
        <title>Shoot transcriptome of the giant reed, Arundo donax.</title>
        <authorList>
            <person name="Barrero R.A."/>
            <person name="Guerrero F.D."/>
            <person name="Moolhuijzen P."/>
            <person name="Goolsby J.A."/>
            <person name="Tidwell J."/>
            <person name="Bellgard S.E."/>
            <person name="Bellgard M.I."/>
        </authorList>
    </citation>
    <scope>NUCLEOTIDE SEQUENCE</scope>
    <source>
        <tissue evidence="2">Shoot tissue taken approximately 20 cm above the soil surface</tissue>
    </source>
</reference>
<feature type="region of interest" description="Disordered" evidence="1">
    <location>
        <begin position="20"/>
        <end position="43"/>
    </location>
</feature>
<proteinExistence type="predicted"/>
<protein>
    <submittedName>
        <fullName evidence="2">Uncharacterized protein</fullName>
    </submittedName>
</protein>
<reference evidence="2" key="1">
    <citation type="submission" date="2014-09" db="EMBL/GenBank/DDBJ databases">
        <authorList>
            <person name="Magalhaes I.L.F."/>
            <person name="Oliveira U."/>
            <person name="Santos F.R."/>
            <person name="Vidigal T.H.D.A."/>
            <person name="Brescovit A.D."/>
            <person name="Santos A.J."/>
        </authorList>
    </citation>
    <scope>NUCLEOTIDE SEQUENCE</scope>
    <source>
        <tissue evidence="2">Shoot tissue taken approximately 20 cm above the soil surface</tissue>
    </source>
</reference>
<dbReference type="AlphaFoldDB" id="A0A0A9E1Y2"/>
<accession>A0A0A9E1Y2</accession>
<name>A0A0A9E1Y2_ARUDO</name>